<dbReference type="EMBL" id="MT143466">
    <property type="protein sequence ID" value="QJA97138.1"/>
    <property type="molecule type" value="Genomic_DNA"/>
</dbReference>
<gene>
    <name evidence="1" type="ORF">MM415B06637_0002</name>
</gene>
<accession>A0A6M3LX11</accession>
<dbReference type="AlphaFoldDB" id="A0A6M3LX11"/>
<sequence length="99" mass="11010">MAEATVKRMSYEAFVKAAIQNLRTEKSKGIHTVYSGFNSAFRKYYGEDSNPIEACKTLAEQAKIQMRLAKGGAQIFLYGEATIRDNSARADDVLKRIVG</sequence>
<organism evidence="1">
    <name type="scientific">viral metagenome</name>
    <dbReference type="NCBI Taxonomy" id="1070528"/>
    <lineage>
        <taxon>unclassified sequences</taxon>
        <taxon>metagenomes</taxon>
        <taxon>organismal metagenomes</taxon>
    </lineage>
</organism>
<protein>
    <submittedName>
        <fullName evidence="1">Uncharacterized protein</fullName>
    </submittedName>
</protein>
<proteinExistence type="predicted"/>
<reference evidence="1" key="1">
    <citation type="submission" date="2020-03" db="EMBL/GenBank/DDBJ databases">
        <title>The deep terrestrial virosphere.</title>
        <authorList>
            <person name="Holmfeldt K."/>
            <person name="Nilsson E."/>
            <person name="Simone D."/>
            <person name="Lopez-Fernandez M."/>
            <person name="Wu X."/>
            <person name="de Brujin I."/>
            <person name="Lundin D."/>
            <person name="Andersson A."/>
            <person name="Bertilsson S."/>
            <person name="Dopson M."/>
        </authorList>
    </citation>
    <scope>NUCLEOTIDE SEQUENCE</scope>
    <source>
        <strain evidence="1">MM415B06637</strain>
    </source>
</reference>
<name>A0A6M3LX11_9ZZZZ</name>
<evidence type="ECO:0000313" key="1">
    <source>
        <dbReference type="EMBL" id="QJA97138.1"/>
    </source>
</evidence>